<dbReference type="EMBL" id="CAJVPZ010103624">
    <property type="protein sequence ID" value="CAG8823346.1"/>
    <property type="molecule type" value="Genomic_DNA"/>
</dbReference>
<organism evidence="1 2">
    <name type="scientific">Racocetra fulgida</name>
    <dbReference type="NCBI Taxonomy" id="60492"/>
    <lineage>
        <taxon>Eukaryota</taxon>
        <taxon>Fungi</taxon>
        <taxon>Fungi incertae sedis</taxon>
        <taxon>Mucoromycota</taxon>
        <taxon>Glomeromycotina</taxon>
        <taxon>Glomeromycetes</taxon>
        <taxon>Diversisporales</taxon>
        <taxon>Gigasporaceae</taxon>
        <taxon>Racocetra</taxon>
    </lineage>
</organism>
<dbReference type="AlphaFoldDB" id="A0A9N9PB00"/>
<comment type="caution">
    <text evidence="1">The sequence shown here is derived from an EMBL/GenBank/DDBJ whole genome shotgun (WGS) entry which is preliminary data.</text>
</comment>
<protein>
    <submittedName>
        <fullName evidence="1">6275_t:CDS:1</fullName>
    </submittedName>
</protein>
<feature type="non-terminal residue" evidence="1">
    <location>
        <position position="82"/>
    </location>
</feature>
<reference evidence="1" key="1">
    <citation type="submission" date="2021-06" db="EMBL/GenBank/DDBJ databases">
        <authorList>
            <person name="Kallberg Y."/>
            <person name="Tangrot J."/>
            <person name="Rosling A."/>
        </authorList>
    </citation>
    <scope>NUCLEOTIDE SEQUENCE</scope>
    <source>
        <strain evidence="1">IN212</strain>
    </source>
</reference>
<feature type="non-terminal residue" evidence="1">
    <location>
        <position position="1"/>
    </location>
</feature>
<dbReference type="Proteomes" id="UP000789396">
    <property type="component" value="Unassembled WGS sequence"/>
</dbReference>
<gene>
    <name evidence="1" type="ORF">RFULGI_LOCUS19838</name>
</gene>
<accession>A0A9N9PB00</accession>
<sequence length="82" mass="9670">APYDEVNEFITEKIWREVLYTHMKATDQTALKKNPEIFKKLSVFVCQAIKTILIMQDNHKDTQNAIRKCNEYTIDLKIPTKL</sequence>
<name>A0A9N9PB00_9GLOM</name>
<evidence type="ECO:0000313" key="2">
    <source>
        <dbReference type="Proteomes" id="UP000789396"/>
    </source>
</evidence>
<proteinExistence type="predicted"/>
<dbReference type="OrthoDB" id="2425656at2759"/>
<evidence type="ECO:0000313" key="1">
    <source>
        <dbReference type="EMBL" id="CAG8823346.1"/>
    </source>
</evidence>
<keyword evidence="2" id="KW-1185">Reference proteome</keyword>